<keyword evidence="3" id="KW-1185">Reference proteome</keyword>
<organism evidence="2 3">
    <name type="scientific">Pigmentiphaga litoralis</name>
    <dbReference type="NCBI Taxonomy" id="516702"/>
    <lineage>
        <taxon>Bacteria</taxon>
        <taxon>Pseudomonadati</taxon>
        <taxon>Pseudomonadota</taxon>
        <taxon>Betaproteobacteria</taxon>
        <taxon>Burkholderiales</taxon>
        <taxon>Alcaligenaceae</taxon>
        <taxon>Pigmentiphaga</taxon>
    </lineage>
</organism>
<sequence>MLKKTITQTQEKFDNYGKLNGDNDILHYDDAYARERGFRGTLGHGLMYTGYVADLAAKKYGADWHYRGELTVKFVAPVCPGDELEVLLADDGKAECRSQFGTTLVGSATLKD</sequence>
<evidence type="ECO:0000259" key="1">
    <source>
        <dbReference type="Pfam" id="PF01575"/>
    </source>
</evidence>
<dbReference type="EMBL" id="JACBYR010000002">
    <property type="protein sequence ID" value="NYE85374.1"/>
    <property type="molecule type" value="Genomic_DNA"/>
</dbReference>
<gene>
    <name evidence="2" type="ORF">FHW18_004681</name>
</gene>
<reference evidence="2 3" key="1">
    <citation type="submission" date="2020-07" db="EMBL/GenBank/DDBJ databases">
        <title>Genomic Encyclopedia of Type Strains, Phase IV (KMG-V): Genome sequencing to study the core and pangenomes of soil and plant-associated prokaryotes.</title>
        <authorList>
            <person name="Whitman W."/>
        </authorList>
    </citation>
    <scope>NUCLEOTIDE SEQUENCE [LARGE SCALE GENOMIC DNA]</scope>
    <source>
        <strain evidence="2 3">SAS40</strain>
    </source>
</reference>
<dbReference type="RefSeq" id="WP_257022608.1">
    <property type="nucleotide sequence ID" value="NZ_JACBYR010000002.1"/>
</dbReference>
<dbReference type="Gene3D" id="3.10.129.10">
    <property type="entry name" value="Hotdog Thioesterase"/>
    <property type="match status" value="1"/>
</dbReference>
<dbReference type="AlphaFoldDB" id="A0A7Y9IYL1"/>
<proteinExistence type="predicted"/>
<comment type="caution">
    <text evidence="2">The sequence shown here is derived from an EMBL/GenBank/DDBJ whole genome shotgun (WGS) entry which is preliminary data.</text>
</comment>
<dbReference type="InterPro" id="IPR029069">
    <property type="entry name" value="HotDog_dom_sf"/>
</dbReference>
<dbReference type="CDD" id="cd03441">
    <property type="entry name" value="R_hydratase_like"/>
    <property type="match status" value="1"/>
</dbReference>
<dbReference type="Pfam" id="PF01575">
    <property type="entry name" value="MaoC_dehydratas"/>
    <property type="match status" value="1"/>
</dbReference>
<evidence type="ECO:0000313" key="2">
    <source>
        <dbReference type="EMBL" id="NYE85374.1"/>
    </source>
</evidence>
<protein>
    <submittedName>
        <fullName evidence="2">Acyl dehydratase</fullName>
    </submittedName>
</protein>
<dbReference type="InterPro" id="IPR002539">
    <property type="entry name" value="MaoC-like_dom"/>
</dbReference>
<dbReference type="SUPFAM" id="SSF54637">
    <property type="entry name" value="Thioesterase/thiol ester dehydrase-isomerase"/>
    <property type="match status" value="1"/>
</dbReference>
<dbReference type="Proteomes" id="UP000542125">
    <property type="component" value="Unassembled WGS sequence"/>
</dbReference>
<name>A0A7Y9IYL1_9BURK</name>
<accession>A0A7Y9IYL1</accession>
<evidence type="ECO:0000313" key="3">
    <source>
        <dbReference type="Proteomes" id="UP000542125"/>
    </source>
</evidence>
<feature type="domain" description="MaoC-like" evidence="1">
    <location>
        <begin position="4"/>
        <end position="103"/>
    </location>
</feature>